<organism evidence="2 3">
    <name type="scientific">Corynebacterium tuscaniense</name>
    <dbReference type="NCBI Taxonomy" id="302449"/>
    <lineage>
        <taxon>Bacteria</taxon>
        <taxon>Bacillati</taxon>
        <taxon>Actinomycetota</taxon>
        <taxon>Actinomycetes</taxon>
        <taxon>Mycobacteriales</taxon>
        <taxon>Corynebacteriaceae</taxon>
        <taxon>Corynebacterium</taxon>
    </lineage>
</organism>
<dbReference type="RefSeq" id="WP_102724376.1">
    <property type="nucleotide sequence ID" value="NZ_PNHG01000016.1"/>
</dbReference>
<protein>
    <submittedName>
        <fullName evidence="2">Trehalose synthase</fullName>
    </submittedName>
</protein>
<reference evidence="2 3" key="1">
    <citation type="submission" date="2017-09" db="EMBL/GenBank/DDBJ databases">
        <title>Bacterial strain isolated from the female urinary microbiota.</title>
        <authorList>
            <person name="Thomas-White K."/>
            <person name="Kumar N."/>
            <person name="Forster S."/>
            <person name="Putonti C."/>
            <person name="Lawley T."/>
            <person name="Wolfe A.J."/>
        </authorList>
    </citation>
    <scope>NUCLEOTIDE SEQUENCE [LARGE SCALE GENOMIC DNA]</scope>
    <source>
        <strain evidence="2 3">UMB0792</strain>
    </source>
</reference>
<evidence type="ECO:0000313" key="3">
    <source>
        <dbReference type="Proteomes" id="UP000235836"/>
    </source>
</evidence>
<comment type="caution">
    <text evidence="2">The sequence shown here is derived from an EMBL/GenBank/DDBJ whole genome shotgun (WGS) entry which is preliminary data.</text>
</comment>
<keyword evidence="3" id="KW-1185">Reference proteome</keyword>
<gene>
    <name evidence="2" type="ORF">CJ203_09345</name>
</gene>
<dbReference type="InterPro" id="IPR011009">
    <property type="entry name" value="Kinase-like_dom_sf"/>
</dbReference>
<evidence type="ECO:0000259" key="1">
    <source>
        <dbReference type="Pfam" id="PF01636"/>
    </source>
</evidence>
<dbReference type="SUPFAM" id="SSF56112">
    <property type="entry name" value="Protein kinase-like (PK-like)"/>
    <property type="match status" value="1"/>
</dbReference>
<proteinExistence type="predicted"/>
<evidence type="ECO:0000313" key="2">
    <source>
        <dbReference type="EMBL" id="PMC63801.1"/>
    </source>
</evidence>
<feature type="domain" description="Aminoglycoside phosphotransferase" evidence="1">
    <location>
        <begin position="87"/>
        <end position="296"/>
    </location>
</feature>
<dbReference type="InterPro" id="IPR002575">
    <property type="entry name" value="Aminoglycoside_PTrfase"/>
</dbReference>
<dbReference type="Gene3D" id="3.90.1200.10">
    <property type="match status" value="1"/>
</dbReference>
<name>A0A2N6T3B5_9CORY</name>
<accession>A0A2N6T3B5</accession>
<dbReference type="Pfam" id="PF01636">
    <property type="entry name" value="APH"/>
    <property type="match status" value="1"/>
</dbReference>
<sequence length="361" mass="39516">MDLHSARFYGAKSEPIESSAVTAEVPAGNYAWQLMDVVHGGVRDVYQVVVDKHLDEDVLDTDAGAQAYLENVAAFGDVHGVFPTANARPLRADQSNTSLVVDETYILKVFRKLEEGLNPDVELLSGIADCPHVAGVRGYVVRAGRTLAMLQDFIAGGHDGFQYALDTGLSDDDCFALGAAIRTVHDALAEAFGHEDVPGTRIRELLHSRLDELVKRAEVLRDYEDALRALYDTVPDDTVAIQRIHGDLHLGQTLLTDNPRQWHLIDFEGEPARPLEQRRQPDHPLRDVAGMVRSFGYAEAMGGRANVSALLAGYGVAENPILNSLIADKAAYEVVYEANNRPDWLEIPLGALRDLVSDLGN</sequence>
<dbReference type="AlphaFoldDB" id="A0A2N6T3B5"/>
<dbReference type="Proteomes" id="UP000235836">
    <property type="component" value="Unassembled WGS sequence"/>
</dbReference>
<dbReference type="EMBL" id="PNHG01000016">
    <property type="protein sequence ID" value="PMC63801.1"/>
    <property type="molecule type" value="Genomic_DNA"/>
</dbReference>